<feature type="region of interest" description="Disordered" evidence="2">
    <location>
        <begin position="560"/>
        <end position="614"/>
    </location>
</feature>
<comment type="caution">
    <text evidence="3">The sequence shown here is derived from an EMBL/GenBank/DDBJ whole genome shotgun (WGS) entry which is preliminary data.</text>
</comment>
<dbReference type="OrthoDB" id="2121319at2759"/>
<protein>
    <submittedName>
        <fullName evidence="3">Uncharacterized protein</fullName>
    </submittedName>
</protein>
<sequence>MSTPRKPAMASTARSGTEHRGSAVNDSPSARNASPARTLSTQGTAKPPSTRDPSYVARPNRASMQSTRRPSSIIGNIDNIEDAATEENLRIENGALIENLKRSLKTADSMAEENKTLMTVLQKKHDDLLKEYGKLEEQFHDTTQKLGEIEAKRREESRSVREMANLYESERMSMLRDREEASQREEELRKSIQRLKETIAGREMRFNIAADHERRLSRSATRGRSDERSTSVDGSMQFAPLNSFQRRDSSIHRSESKNNSRLVMQKDMLIESLRLELAEAQIKLLEMENMGGNHMQELEKQLLETRMANARLMEDNESFQLLLGERSLNGDIMKADLIQDTPFNSTGLSSLAEELETAEGESDRIRRLELENKSIREEKKALTLYIEKIISRVLQHDNFEKILDQKPALRSDSPPPLPLKDDIAQDKPSVIQRAMSVVGPRKRPASQLITGTSAAHLQQEIAAVSKARPQSQIFTTPLPHTPTAHENPDLAPSIPLNRTTSVNRAQRHRRTQSTQSTELPGVAAVINQMYQGSSTDGGPISPVSPGTTIPRANYFNGTAIRDASSTPSRVVGKRSASAQQPVVRDTDSTNSRPGSRSSNNEVPSPPRNAGGNTVYTGAVMTQHKLRPLRLVQQKKEVDIERAKQEAQAAAEEEAARKKANRNSWMPGWFNRGAETPRTPATAHE</sequence>
<feature type="region of interest" description="Disordered" evidence="2">
    <location>
        <begin position="464"/>
        <end position="496"/>
    </location>
</feature>
<evidence type="ECO:0000256" key="2">
    <source>
        <dbReference type="SAM" id="MobiDB-lite"/>
    </source>
</evidence>
<reference evidence="3" key="1">
    <citation type="submission" date="2021-03" db="EMBL/GenBank/DDBJ databases">
        <authorList>
            <person name="Tagirdzhanova G."/>
        </authorList>
    </citation>
    <scope>NUCLEOTIDE SEQUENCE</scope>
</reference>
<feature type="coiled-coil region" evidence="1">
    <location>
        <begin position="348"/>
        <end position="385"/>
    </location>
</feature>
<keyword evidence="4" id="KW-1185">Reference proteome</keyword>
<feature type="region of interest" description="Disordered" evidence="2">
    <location>
        <begin position="1"/>
        <end position="71"/>
    </location>
</feature>
<evidence type="ECO:0000256" key="1">
    <source>
        <dbReference type="SAM" id="Coils"/>
    </source>
</evidence>
<dbReference type="PANTHER" id="PTHR38120:SF1">
    <property type="entry name" value="M PROTEIN, SEROTYPE 2.1"/>
    <property type="match status" value="1"/>
</dbReference>
<feature type="region of interest" description="Disordered" evidence="2">
    <location>
        <begin position="502"/>
        <end position="521"/>
    </location>
</feature>
<feature type="coiled-coil region" evidence="1">
    <location>
        <begin position="270"/>
        <end position="315"/>
    </location>
</feature>
<feature type="compositionally biased region" description="Polar residues" evidence="2">
    <location>
        <begin position="62"/>
        <end position="71"/>
    </location>
</feature>
<dbReference type="AlphaFoldDB" id="A0A8H3E9K8"/>
<name>A0A8H3E9K8_9LECA</name>
<organism evidence="3 4">
    <name type="scientific">Gomphillus americanus</name>
    <dbReference type="NCBI Taxonomy" id="1940652"/>
    <lineage>
        <taxon>Eukaryota</taxon>
        <taxon>Fungi</taxon>
        <taxon>Dikarya</taxon>
        <taxon>Ascomycota</taxon>
        <taxon>Pezizomycotina</taxon>
        <taxon>Lecanoromycetes</taxon>
        <taxon>OSLEUM clade</taxon>
        <taxon>Ostropomycetidae</taxon>
        <taxon>Ostropales</taxon>
        <taxon>Graphidaceae</taxon>
        <taxon>Gomphilloideae</taxon>
        <taxon>Gomphillus</taxon>
    </lineage>
</organism>
<feature type="compositionally biased region" description="Basic and acidic residues" evidence="2">
    <location>
        <begin position="245"/>
        <end position="258"/>
    </location>
</feature>
<dbReference type="EMBL" id="CAJPDQ010000001">
    <property type="protein sequence ID" value="CAF9902891.1"/>
    <property type="molecule type" value="Genomic_DNA"/>
</dbReference>
<evidence type="ECO:0000313" key="3">
    <source>
        <dbReference type="EMBL" id="CAF9902891.1"/>
    </source>
</evidence>
<feature type="compositionally biased region" description="Polar residues" evidence="2">
    <location>
        <begin position="588"/>
        <end position="602"/>
    </location>
</feature>
<dbReference type="PANTHER" id="PTHR38120">
    <property type="entry name" value="EXPRESSED PROTEIN"/>
    <property type="match status" value="1"/>
</dbReference>
<proteinExistence type="predicted"/>
<feature type="compositionally biased region" description="Polar residues" evidence="2">
    <location>
        <begin position="24"/>
        <end position="44"/>
    </location>
</feature>
<dbReference type="Proteomes" id="UP000664169">
    <property type="component" value="Unassembled WGS sequence"/>
</dbReference>
<accession>A0A8H3E9K8</accession>
<feature type="region of interest" description="Disordered" evidence="2">
    <location>
        <begin position="636"/>
        <end position="684"/>
    </location>
</feature>
<keyword evidence="1" id="KW-0175">Coiled coil</keyword>
<feature type="region of interest" description="Disordered" evidence="2">
    <location>
        <begin position="210"/>
        <end position="259"/>
    </location>
</feature>
<gene>
    <name evidence="3" type="ORF">GOMPHAMPRED_000023</name>
</gene>
<evidence type="ECO:0000313" key="4">
    <source>
        <dbReference type="Proteomes" id="UP000664169"/>
    </source>
</evidence>